<proteinExistence type="predicted"/>
<organism evidence="2">
    <name type="scientific">Arion vulgaris</name>
    <dbReference type="NCBI Taxonomy" id="1028688"/>
    <lineage>
        <taxon>Eukaryota</taxon>
        <taxon>Metazoa</taxon>
        <taxon>Spiralia</taxon>
        <taxon>Lophotrochozoa</taxon>
        <taxon>Mollusca</taxon>
        <taxon>Gastropoda</taxon>
        <taxon>Heterobranchia</taxon>
        <taxon>Euthyneura</taxon>
        <taxon>Panpulmonata</taxon>
        <taxon>Eupulmonata</taxon>
        <taxon>Stylommatophora</taxon>
        <taxon>Helicina</taxon>
        <taxon>Arionoidea</taxon>
        <taxon>Arionidae</taxon>
        <taxon>Arion</taxon>
    </lineage>
</organism>
<gene>
    <name evidence="2" type="primary">ORF26830</name>
</gene>
<dbReference type="PANTHER" id="PTHR44394">
    <property type="entry name" value="BETA-ALANINE-ACTIVATING ENZYME"/>
    <property type="match status" value="1"/>
</dbReference>
<dbReference type="InterPro" id="IPR000873">
    <property type="entry name" value="AMP-dep_synth/lig_dom"/>
</dbReference>
<dbReference type="EMBL" id="HACG01009250">
    <property type="protein sequence ID" value="CEK56115.1"/>
    <property type="molecule type" value="Transcribed_RNA"/>
</dbReference>
<sequence>HCLTNRILLRGKMELGEKPTKLHELVAECASGHPGQICIIFDSGKGEATEQQSITYAQLWQKVTELKLEFENLSIKEQIVGVLLTDGLSIPSVLMSLLSTSCAFHPMNIEGVQYTAAALRNAGVPWILVHSELVQKLDPLLKLLNGCQVSSEVLSKNGLELFQIKHSSNPGLASVKQNDLAYCITTSGTTSTPKMVYVSHACIVPNIINLRNIFQLGLNDRVLLTSPLTFDPSIVEIFCTLSSGACLVIVPSDIKRRPEKLLEIIHDRQTITVLQTTPTLLRSVPPSKLQQSLLGPTTSLRVLALGGEMFPTKDVLRGWLHPENSKTQFYNLYGITEVSCWASC</sequence>
<dbReference type="InterPro" id="IPR052091">
    <property type="entry name" value="Beta-ala_Activ/Resist"/>
</dbReference>
<dbReference type="AlphaFoldDB" id="A0A0B6YKU0"/>
<accession>A0A0B6YKU0</accession>
<evidence type="ECO:0000259" key="1">
    <source>
        <dbReference type="Pfam" id="PF00501"/>
    </source>
</evidence>
<reference evidence="2" key="1">
    <citation type="submission" date="2014-12" db="EMBL/GenBank/DDBJ databases">
        <title>Insight into the proteome of Arion vulgaris.</title>
        <authorList>
            <person name="Aradska J."/>
            <person name="Bulat T."/>
            <person name="Smidak R."/>
            <person name="Sarate P."/>
            <person name="Gangsoo J."/>
            <person name="Sialana F."/>
            <person name="Bilban M."/>
            <person name="Lubec G."/>
        </authorList>
    </citation>
    <scope>NUCLEOTIDE SEQUENCE</scope>
    <source>
        <tissue evidence="2">Skin</tissue>
    </source>
</reference>
<dbReference type="SUPFAM" id="SSF56801">
    <property type="entry name" value="Acetyl-CoA synthetase-like"/>
    <property type="match status" value="1"/>
</dbReference>
<dbReference type="Pfam" id="PF00501">
    <property type="entry name" value="AMP-binding"/>
    <property type="match status" value="1"/>
</dbReference>
<dbReference type="PANTHER" id="PTHR44394:SF1">
    <property type="entry name" value="BETA-ALANINE-ACTIVATING ENZYME"/>
    <property type="match status" value="1"/>
</dbReference>
<feature type="non-terminal residue" evidence="2">
    <location>
        <position position="344"/>
    </location>
</feature>
<evidence type="ECO:0000313" key="2">
    <source>
        <dbReference type="EMBL" id="CEK56115.1"/>
    </source>
</evidence>
<name>A0A0B6YKU0_9EUPU</name>
<feature type="non-terminal residue" evidence="2">
    <location>
        <position position="1"/>
    </location>
</feature>
<protein>
    <recommendedName>
        <fullName evidence="1">AMP-dependent synthetase/ligase domain-containing protein</fullName>
    </recommendedName>
</protein>
<feature type="domain" description="AMP-dependent synthetase/ligase" evidence="1">
    <location>
        <begin position="28"/>
        <end position="343"/>
    </location>
</feature>
<dbReference type="Gene3D" id="3.40.50.12780">
    <property type="entry name" value="N-terminal domain of ligase-like"/>
    <property type="match status" value="1"/>
</dbReference>
<dbReference type="GO" id="GO:0043041">
    <property type="term" value="P:amino acid activation for nonribosomal peptide biosynthetic process"/>
    <property type="evidence" value="ECO:0007669"/>
    <property type="project" value="TreeGrafter"/>
</dbReference>
<dbReference type="InterPro" id="IPR042099">
    <property type="entry name" value="ANL_N_sf"/>
</dbReference>